<sequence>MRLILSAFAALFLLIGCQQEVDHEYNEVSIKDEESNVLVTSADFEKASIQEDSDRLRVKVDFKDSKLPEEMTEQYLNEQVYIYLGDKEIASPIIRKVTNNDSIQIIGDYTKEEAEQFVSVINQ</sequence>
<dbReference type="GeneID" id="78007767"/>
<dbReference type="OrthoDB" id="2969779at2"/>
<dbReference type="RefSeq" id="WP_160914444.1">
    <property type="nucleotide sequence ID" value="NZ_WMFA01000004.1"/>
</dbReference>
<evidence type="ECO:0000259" key="1">
    <source>
        <dbReference type="Pfam" id="PF22599"/>
    </source>
</evidence>
<organism evidence="2 3">
    <name type="scientific">Halobacillus litoralis</name>
    <dbReference type="NCBI Taxonomy" id="45668"/>
    <lineage>
        <taxon>Bacteria</taxon>
        <taxon>Bacillati</taxon>
        <taxon>Bacillota</taxon>
        <taxon>Bacilli</taxon>
        <taxon>Bacillales</taxon>
        <taxon>Bacillaceae</taxon>
        <taxon>Halobacillus</taxon>
    </lineage>
</organism>
<dbReference type="PROSITE" id="PS51257">
    <property type="entry name" value="PROKAR_LIPOPROTEIN"/>
    <property type="match status" value="1"/>
</dbReference>
<protein>
    <recommendedName>
        <fullName evidence="1">SecDF P1 head subdomain domain-containing protein</fullName>
    </recommendedName>
</protein>
<name>A0A845FB31_9BACI</name>
<evidence type="ECO:0000313" key="3">
    <source>
        <dbReference type="Proteomes" id="UP000450457"/>
    </source>
</evidence>
<evidence type="ECO:0000313" key="2">
    <source>
        <dbReference type="EMBL" id="MYL71622.1"/>
    </source>
</evidence>
<dbReference type="Proteomes" id="UP000450457">
    <property type="component" value="Unassembled WGS sequence"/>
</dbReference>
<feature type="domain" description="SecDF P1 head subdomain" evidence="1">
    <location>
        <begin position="35"/>
        <end position="121"/>
    </location>
</feature>
<accession>A0A845FB31</accession>
<proteinExistence type="predicted"/>
<reference evidence="2 3" key="1">
    <citation type="submission" date="2019-11" db="EMBL/GenBank/DDBJ databases">
        <title>Genome sequences of 17 halophilic strains isolated from different environments.</title>
        <authorList>
            <person name="Furrow R.E."/>
        </authorList>
    </citation>
    <scope>NUCLEOTIDE SEQUENCE [LARGE SCALE GENOMIC DNA]</scope>
    <source>
        <strain evidence="2 3">SL-4</strain>
    </source>
</reference>
<comment type="caution">
    <text evidence="2">The sequence shown here is derived from an EMBL/GenBank/DDBJ whole genome shotgun (WGS) entry which is preliminary data.</text>
</comment>
<dbReference type="EMBL" id="WMFA01000004">
    <property type="protein sequence ID" value="MYL71622.1"/>
    <property type="molecule type" value="Genomic_DNA"/>
</dbReference>
<dbReference type="AlphaFoldDB" id="A0A845FB31"/>
<dbReference type="Gene3D" id="3.30.1360.200">
    <property type="match status" value="1"/>
</dbReference>
<gene>
    <name evidence="2" type="ORF">GLW00_12210</name>
</gene>
<dbReference type="InterPro" id="IPR054384">
    <property type="entry name" value="SecDF_P1_head"/>
</dbReference>
<dbReference type="Pfam" id="PF22599">
    <property type="entry name" value="SecDF_P1_head"/>
    <property type="match status" value="1"/>
</dbReference>